<name>A0ABS8U4J1_9SPHI</name>
<dbReference type="Pfam" id="PF19527">
    <property type="entry name" value="DUF6055"/>
    <property type="match status" value="1"/>
</dbReference>
<dbReference type="RefSeq" id="WP_232177191.1">
    <property type="nucleotide sequence ID" value="NZ_JAJPWV010000003.1"/>
</dbReference>
<dbReference type="InterPro" id="IPR032339">
    <property type="entry name" value="DUF4859"/>
</dbReference>
<organism evidence="2 3">
    <name type="scientific">Mucilaginibacter roseus</name>
    <dbReference type="NCBI Taxonomy" id="1528868"/>
    <lineage>
        <taxon>Bacteria</taxon>
        <taxon>Pseudomonadati</taxon>
        <taxon>Bacteroidota</taxon>
        <taxon>Sphingobacteriia</taxon>
        <taxon>Sphingobacteriales</taxon>
        <taxon>Sphingobacteriaceae</taxon>
        <taxon>Mucilaginibacter</taxon>
    </lineage>
</organism>
<proteinExistence type="predicted"/>
<gene>
    <name evidence="2" type="ORF">LT679_09275</name>
</gene>
<evidence type="ECO:0000313" key="2">
    <source>
        <dbReference type="EMBL" id="MCD8740789.1"/>
    </source>
</evidence>
<sequence length="624" mass="70006">MMSAQRSMPGKYIKWFRLTQLLLIIGSLFLGSCKKTQRPDEEPAPEPAKKDTLAIYTPQEFKNSDFTNPASKWAYKRSRQSEHFIVFWDAKYGANDPNAAAVPEQYRVDINDLLLKAEGFYELNINTLKFAEVGKGKSNLDKYKMMIFLHYQDDWLATGSGYDDVIGALWISPGTVKPVGSTLAHEIGHCFQYQVRCDKGGSYGFRYGFGGKPGNGFWEQTAQWQAFQSYPEEAFSSYNFGVYMDNCHRHFHHESQRYASYFLQTYWASKHGIDIVGRIWHEALQPEDGIQAYMRLTGINNKQLNDEIYDAAARFATWDVDAIREMGAGYIGQQPYEFDKLSDGSFQVKYSRCPGTTGFNIVPVKVPAGATAVKAMFTGLANANGYNHVDETKAGWRYGFVALLTNGTRVYGTIFESKSGEATFNVPANCSKLWFIVTGAPTAYVQHAWDDDNSNDEQWPYKVKFTNTTLLNDIEIVPGSTPKDVTFNIDVTVPYDTENYSRSTITADLEKLAQSFVLTPAQITQGLANKTIKFYAVESNGTLNAQTTANGYGHWFNAAGNVIGWGADARVFSEMNAEKFTFDIGQFPKQVALNDKFNISQALVYEYAAGKTVTATFKFAVTVK</sequence>
<evidence type="ECO:0000313" key="3">
    <source>
        <dbReference type="Proteomes" id="UP001199919"/>
    </source>
</evidence>
<keyword evidence="3" id="KW-1185">Reference proteome</keyword>
<dbReference type="PROSITE" id="PS51257">
    <property type="entry name" value="PROKAR_LIPOPROTEIN"/>
    <property type="match status" value="1"/>
</dbReference>
<evidence type="ECO:0000259" key="1">
    <source>
        <dbReference type="Pfam" id="PF16151"/>
    </source>
</evidence>
<feature type="domain" description="DUF4859" evidence="1">
    <location>
        <begin position="499"/>
        <end position="610"/>
    </location>
</feature>
<reference evidence="2 3" key="1">
    <citation type="submission" date="2021-12" db="EMBL/GenBank/DDBJ databases">
        <title>Mucilaginibacter roseus genome.</title>
        <authorList>
            <person name="Ferreira J.R."/>
            <person name="Newman J.D."/>
        </authorList>
    </citation>
    <scope>NUCLEOTIDE SEQUENCE [LARGE SCALE GENOMIC DNA]</scope>
    <source>
        <strain evidence="2 3">LMG 28454</strain>
    </source>
</reference>
<dbReference type="Pfam" id="PF16151">
    <property type="entry name" value="DUF4859"/>
    <property type="match status" value="1"/>
</dbReference>
<protein>
    <submittedName>
        <fullName evidence="2">DUF4859 domain-containing protein</fullName>
    </submittedName>
</protein>
<dbReference type="EMBL" id="JAJPWV010000003">
    <property type="protein sequence ID" value="MCD8740789.1"/>
    <property type="molecule type" value="Genomic_DNA"/>
</dbReference>
<comment type="caution">
    <text evidence="2">The sequence shown here is derived from an EMBL/GenBank/DDBJ whole genome shotgun (WGS) entry which is preliminary data.</text>
</comment>
<dbReference type="InterPro" id="IPR045690">
    <property type="entry name" value="DUF6055"/>
</dbReference>
<accession>A0ABS8U4J1</accession>
<dbReference type="Proteomes" id="UP001199919">
    <property type="component" value="Unassembled WGS sequence"/>
</dbReference>